<keyword evidence="4" id="KW-1185">Reference proteome</keyword>
<dbReference type="OrthoDB" id="2560628at2759"/>
<feature type="transmembrane region" description="Helical" evidence="1">
    <location>
        <begin position="144"/>
        <end position="162"/>
    </location>
</feature>
<evidence type="ECO:0000256" key="1">
    <source>
        <dbReference type="SAM" id="Phobius"/>
    </source>
</evidence>
<evidence type="ECO:0000313" key="4">
    <source>
        <dbReference type="Proteomes" id="UP000053989"/>
    </source>
</evidence>
<keyword evidence="1" id="KW-1133">Transmembrane helix</keyword>
<dbReference type="InParanoid" id="A0A0C3EFN9"/>
<dbReference type="EMBL" id="KN822015">
    <property type="protein sequence ID" value="KIM66746.1"/>
    <property type="molecule type" value="Genomic_DNA"/>
</dbReference>
<gene>
    <name evidence="3" type="ORF">SCLCIDRAFT_251815</name>
</gene>
<dbReference type="HOGENOM" id="CLU_064985_0_0_1"/>
<feature type="transmembrane region" description="Helical" evidence="1">
    <location>
        <begin position="228"/>
        <end position="251"/>
    </location>
</feature>
<name>A0A0C3EFN9_9AGAM</name>
<accession>A0A0C3EFN9</accession>
<dbReference type="Proteomes" id="UP000053989">
    <property type="component" value="Unassembled WGS sequence"/>
</dbReference>
<dbReference type="STRING" id="1036808.A0A0C3EFN9"/>
<dbReference type="PANTHER" id="PTHR42109:SF2">
    <property type="entry name" value="INTEGRAL MEMBRANE PROTEIN"/>
    <property type="match status" value="1"/>
</dbReference>
<sequence>MSLDAQGVLAAVTLAIYLPVFFFAVRIALKYKRHGWILLVLFTLIRIIGGSLLVAAEEIRPAVTGLYIGGYALEASGLSPLLLCTLALLHITTQTQEGNEKYGLLFRVVHVMGLVALTLTIIGITETSASSQSTSETMRRVGVILFAVLFIILVAVTIFQWVHRRQIMRYRKQLLLAVSIALPFLAIRTLYSILSTFSSSGFLTTTGTSSSSDSGLAKFNMFTGEWQIYLGMDMIMEYVTVLIFVFAGTTLKLDQDYKLQEYDEHPLYQQGY</sequence>
<organism evidence="3 4">
    <name type="scientific">Scleroderma citrinum Foug A</name>
    <dbReference type="NCBI Taxonomy" id="1036808"/>
    <lineage>
        <taxon>Eukaryota</taxon>
        <taxon>Fungi</taxon>
        <taxon>Dikarya</taxon>
        <taxon>Basidiomycota</taxon>
        <taxon>Agaricomycotina</taxon>
        <taxon>Agaricomycetes</taxon>
        <taxon>Agaricomycetidae</taxon>
        <taxon>Boletales</taxon>
        <taxon>Sclerodermatineae</taxon>
        <taxon>Sclerodermataceae</taxon>
        <taxon>Scleroderma</taxon>
    </lineage>
</organism>
<keyword evidence="1" id="KW-0812">Transmembrane</keyword>
<protein>
    <recommendedName>
        <fullName evidence="2">DUF7702 domain-containing protein</fullName>
    </recommendedName>
</protein>
<feature type="transmembrane region" description="Helical" evidence="1">
    <location>
        <begin position="104"/>
        <end position="124"/>
    </location>
</feature>
<proteinExistence type="predicted"/>
<keyword evidence="1" id="KW-0472">Membrane</keyword>
<dbReference type="InterPro" id="IPR056119">
    <property type="entry name" value="DUF7702"/>
</dbReference>
<feature type="transmembrane region" description="Helical" evidence="1">
    <location>
        <begin position="68"/>
        <end position="92"/>
    </location>
</feature>
<evidence type="ECO:0000313" key="3">
    <source>
        <dbReference type="EMBL" id="KIM66746.1"/>
    </source>
</evidence>
<dbReference type="AlphaFoldDB" id="A0A0C3EFN9"/>
<dbReference type="Pfam" id="PF24800">
    <property type="entry name" value="DUF7702"/>
    <property type="match status" value="1"/>
</dbReference>
<dbReference type="PANTHER" id="PTHR42109">
    <property type="entry name" value="UNPLACED GENOMIC SCAFFOLD UM_SCAF_CONTIG_1.265, WHOLE GENOME SHOTGUN SEQUENCE"/>
    <property type="match status" value="1"/>
</dbReference>
<feature type="domain" description="DUF7702" evidence="2">
    <location>
        <begin position="4"/>
        <end position="252"/>
    </location>
</feature>
<feature type="transmembrane region" description="Helical" evidence="1">
    <location>
        <begin position="36"/>
        <end position="56"/>
    </location>
</feature>
<feature type="transmembrane region" description="Helical" evidence="1">
    <location>
        <begin position="174"/>
        <end position="194"/>
    </location>
</feature>
<evidence type="ECO:0000259" key="2">
    <source>
        <dbReference type="Pfam" id="PF24800"/>
    </source>
</evidence>
<feature type="transmembrane region" description="Helical" evidence="1">
    <location>
        <begin position="6"/>
        <end position="29"/>
    </location>
</feature>
<reference evidence="3 4" key="1">
    <citation type="submission" date="2014-04" db="EMBL/GenBank/DDBJ databases">
        <authorList>
            <consortium name="DOE Joint Genome Institute"/>
            <person name="Kuo A."/>
            <person name="Kohler A."/>
            <person name="Nagy L.G."/>
            <person name="Floudas D."/>
            <person name="Copeland A."/>
            <person name="Barry K.W."/>
            <person name="Cichocki N."/>
            <person name="Veneault-Fourrey C."/>
            <person name="LaButti K."/>
            <person name="Lindquist E.A."/>
            <person name="Lipzen A."/>
            <person name="Lundell T."/>
            <person name="Morin E."/>
            <person name="Murat C."/>
            <person name="Sun H."/>
            <person name="Tunlid A."/>
            <person name="Henrissat B."/>
            <person name="Grigoriev I.V."/>
            <person name="Hibbett D.S."/>
            <person name="Martin F."/>
            <person name="Nordberg H.P."/>
            <person name="Cantor M.N."/>
            <person name="Hua S.X."/>
        </authorList>
    </citation>
    <scope>NUCLEOTIDE SEQUENCE [LARGE SCALE GENOMIC DNA]</scope>
    <source>
        <strain evidence="3 4">Foug A</strain>
    </source>
</reference>
<reference evidence="4" key="2">
    <citation type="submission" date="2015-01" db="EMBL/GenBank/DDBJ databases">
        <title>Evolutionary Origins and Diversification of the Mycorrhizal Mutualists.</title>
        <authorList>
            <consortium name="DOE Joint Genome Institute"/>
            <consortium name="Mycorrhizal Genomics Consortium"/>
            <person name="Kohler A."/>
            <person name="Kuo A."/>
            <person name="Nagy L.G."/>
            <person name="Floudas D."/>
            <person name="Copeland A."/>
            <person name="Barry K.W."/>
            <person name="Cichocki N."/>
            <person name="Veneault-Fourrey C."/>
            <person name="LaButti K."/>
            <person name="Lindquist E.A."/>
            <person name="Lipzen A."/>
            <person name="Lundell T."/>
            <person name="Morin E."/>
            <person name="Murat C."/>
            <person name="Riley R."/>
            <person name="Ohm R."/>
            <person name="Sun H."/>
            <person name="Tunlid A."/>
            <person name="Henrissat B."/>
            <person name="Grigoriev I.V."/>
            <person name="Hibbett D.S."/>
            <person name="Martin F."/>
        </authorList>
    </citation>
    <scope>NUCLEOTIDE SEQUENCE [LARGE SCALE GENOMIC DNA]</scope>
    <source>
        <strain evidence="4">Foug A</strain>
    </source>
</reference>